<keyword evidence="2" id="KW-1185">Reference proteome</keyword>
<dbReference type="EMBL" id="JAGMUV010000002">
    <property type="protein sequence ID" value="KAH7170212.1"/>
    <property type="molecule type" value="Genomic_DNA"/>
</dbReference>
<accession>A0A9P9FP38</accession>
<evidence type="ECO:0000313" key="2">
    <source>
        <dbReference type="Proteomes" id="UP000738349"/>
    </source>
</evidence>
<organism evidence="1 2">
    <name type="scientific">Dactylonectria macrodidyma</name>
    <dbReference type="NCBI Taxonomy" id="307937"/>
    <lineage>
        <taxon>Eukaryota</taxon>
        <taxon>Fungi</taxon>
        <taxon>Dikarya</taxon>
        <taxon>Ascomycota</taxon>
        <taxon>Pezizomycotina</taxon>
        <taxon>Sordariomycetes</taxon>
        <taxon>Hypocreomycetidae</taxon>
        <taxon>Hypocreales</taxon>
        <taxon>Nectriaceae</taxon>
        <taxon>Dactylonectria</taxon>
    </lineage>
</organism>
<proteinExistence type="predicted"/>
<sequence>MWPFLATLTGFLALLIAVVPYIVRRVRPEKPAPVKGKSTEQIMSEIIEEQKRLNKTLALMLMMSAELSSADQGLEIVCHLRGRPQQASSSDAKT</sequence>
<comment type="caution">
    <text evidence="1">The sequence shown here is derived from an EMBL/GenBank/DDBJ whole genome shotgun (WGS) entry which is preliminary data.</text>
</comment>
<reference evidence="1" key="1">
    <citation type="journal article" date="2021" name="Nat. Commun.">
        <title>Genetic determinants of endophytism in the Arabidopsis root mycobiome.</title>
        <authorList>
            <person name="Mesny F."/>
            <person name="Miyauchi S."/>
            <person name="Thiergart T."/>
            <person name="Pickel B."/>
            <person name="Atanasova L."/>
            <person name="Karlsson M."/>
            <person name="Huettel B."/>
            <person name="Barry K.W."/>
            <person name="Haridas S."/>
            <person name="Chen C."/>
            <person name="Bauer D."/>
            <person name="Andreopoulos W."/>
            <person name="Pangilinan J."/>
            <person name="LaButti K."/>
            <person name="Riley R."/>
            <person name="Lipzen A."/>
            <person name="Clum A."/>
            <person name="Drula E."/>
            <person name="Henrissat B."/>
            <person name="Kohler A."/>
            <person name="Grigoriev I.V."/>
            <person name="Martin F.M."/>
            <person name="Hacquard S."/>
        </authorList>
    </citation>
    <scope>NUCLEOTIDE SEQUENCE</scope>
    <source>
        <strain evidence="1">MPI-CAGE-AT-0147</strain>
    </source>
</reference>
<name>A0A9P9FP38_9HYPO</name>
<protein>
    <submittedName>
        <fullName evidence="1">Uncharacterized protein</fullName>
    </submittedName>
</protein>
<dbReference type="Proteomes" id="UP000738349">
    <property type="component" value="Unassembled WGS sequence"/>
</dbReference>
<gene>
    <name evidence="1" type="ORF">EDB81DRAFT_774737</name>
</gene>
<evidence type="ECO:0000313" key="1">
    <source>
        <dbReference type="EMBL" id="KAH7170212.1"/>
    </source>
</evidence>
<dbReference type="AlphaFoldDB" id="A0A9P9FP38"/>